<dbReference type="Proteomes" id="UP000033876">
    <property type="component" value="Unassembled WGS sequence"/>
</dbReference>
<dbReference type="AlphaFoldDB" id="A0A0G0JBR0"/>
<dbReference type="GO" id="GO:0008832">
    <property type="term" value="F:dGTPase activity"/>
    <property type="evidence" value="ECO:0007669"/>
    <property type="project" value="TreeGrafter"/>
</dbReference>
<evidence type="ECO:0000313" key="3">
    <source>
        <dbReference type="Proteomes" id="UP000033876"/>
    </source>
</evidence>
<dbReference type="GO" id="GO:0006203">
    <property type="term" value="P:dGTP catabolic process"/>
    <property type="evidence" value="ECO:0007669"/>
    <property type="project" value="TreeGrafter"/>
</dbReference>
<dbReference type="CDD" id="cd00077">
    <property type="entry name" value="HDc"/>
    <property type="match status" value="1"/>
</dbReference>
<dbReference type="InterPro" id="IPR003607">
    <property type="entry name" value="HD/PDEase_dom"/>
</dbReference>
<comment type="caution">
    <text evidence="2">The sequence shown here is derived from an EMBL/GenBank/DDBJ whole genome shotgun (WGS) entry which is preliminary data.</text>
</comment>
<dbReference type="EMBL" id="LBTF01000057">
    <property type="protein sequence ID" value="KKQ34214.1"/>
    <property type="molecule type" value="Genomic_DNA"/>
</dbReference>
<dbReference type="Gene3D" id="1.10.3210.10">
    <property type="entry name" value="Hypothetical protein af1432"/>
    <property type="match status" value="1"/>
</dbReference>
<dbReference type="SMART" id="SM00471">
    <property type="entry name" value="HDc"/>
    <property type="match status" value="1"/>
</dbReference>
<dbReference type="SUPFAM" id="SSF109604">
    <property type="entry name" value="HD-domain/PDEase-like"/>
    <property type="match status" value="1"/>
</dbReference>
<evidence type="ECO:0000313" key="2">
    <source>
        <dbReference type="EMBL" id="KKQ34214.1"/>
    </source>
</evidence>
<dbReference type="PANTHER" id="PTHR11373:SF4">
    <property type="entry name" value="DEOXYNUCLEOSIDE TRIPHOSPHATE TRIPHOSPHOHYDROLASE SAMHD1"/>
    <property type="match status" value="1"/>
</dbReference>
<dbReference type="InterPro" id="IPR050135">
    <property type="entry name" value="dGTPase-like"/>
</dbReference>
<dbReference type="PATRIC" id="fig|1618742.3.peg.804"/>
<proteinExistence type="predicted"/>
<reference evidence="2 3" key="1">
    <citation type="journal article" date="2015" name="Nature">
        <title>rRNA introns, odd ribosomes, and small enigmatic genomes across a large radiation of phyla.</title>
        <authorList>
            <person name="Brown C.T."/>
            <person name="Hug L.A."/>
            <person name="Thomas B.C."/>
            <person name="Sharon I."/>
            <person name="Castelle C.J."/>
            <person name="Singh A."/>
            <person name="Wilkins M.J."/>
            <person name="Williams K.H."/>
            <person name="Banfield J.F."/>
        </authorList>
    </citation>
    <scope>NUCLEOTIDE SEQUENCE [LARGE SCALE GENOMIC DNA]</scope>
</reference>
<accession>A0A0G0JBR0</accession>
<dbReference type="PANTHER" id="PTHR11373">
    <property type="entry name" value="DEOXYNUCLEOSIDE TRIPHOSPHATE TRIPHOSPHOHYDROLASE"/>
    <property type="match status" value="1"/>
</dbReference>
<name>A0A0G0JBR0_9BACT</name>
<gene>
    <name evidence="2" type="ORF">US50_C0057G0004</name>
</gene>
<feature type="domain" description="HD" evidence="1">
    <location>
        <begin position="50"/>
        <end position="150"/>
    </location>
</feature>
<dbReference type="Pfam" id="PF01966">
    <property type="entry name" value="HD"/>
    <property type="match status" value="1"/>
</dbReference>
<protein>
    <recommendedName>
        <fullName evidence="1">HD domain-containing protein</fullName>
    </recommendedName>
</protein>
<dbReference type="InterPro" id="IPR006674">
    <property type="entry name" value="HD_domain"/>
</dbReference>
<sequence length="324" mass="37919">MFIHDRIYGVCEIKEPVVIELMRSAPIERLKKINQAGASQYLFSWKDVTRYEHSIGVMLLLKKYEASLEEQVAGLLHDIPHTAFSHVADFVFENEHHEYHERFHESIIKNSGILDILKKYDLSLNVAHPENFSLLERNIPDLCADRIDYALRDFYSWKKDKESIKAKLAGLTVYKGEFVFEDIYSAHAFARDYLELDKRIWADPRETALYELLAQAIRHALDKKILTGQDFFTDDATVLSILKTKGDAYIHKKLAYLSPSFRIEEATPHYYHLSIRTKTRYVDPKVLTQAKLFRLSELSNTFKKLLATHLKVKGKRWYINVFPY</sequence>
<organism evidence="2 3">
    <name type="scientific">Candidatus Nomurabacteria bacterium GW2011_GWB1_37_5</name>
    <dbReference type="NCBI Taxonomy" id="1618742"/>
    <lineage>
        <taxon>Bacteria</taxon>
        <taxon>Candidatus Nomuraibacteriota</taxon>
    </lineage>
</organism>
<evidence type="ECO:0000259" key="1">
    <source>
        <dbReference type="PROSITE" id="PS51831"/>
    </source>
</evidence>
<dbReference type="PROSITE" id="PS51831">
    <property type="entry name" value="HD"/>
    <property type="match status" value="1"/>
</dbReference>